<dbReference type="EMBL" id="MJMN01000065">
    <property type="protein sequence ID" value="OMG75549.1"/>
    <property type="molecule type" value="Genomic_DNA"/>
</dbReference>
<reference evidence="4 5" key="1">
    <citation type="submission" date="2016-09" db="EMBL/GenBank/DDBJ databases">
        <title>Phylogenomics of Achromobacter.</title>
        <authorList>
            <person name="Jeukens J."/>
            <person name="Freschi L."/>
            <person name="Vincent A.T."/>
            <person name="Emond-Rheault J.-G."/>
            <person name="Kukavica-Ibrulj I."/>
            <person name="Charette S.J."/>
            <person name="Levesque R.C."/>
        </authorList>
    </citation>
    <scope>NUCLEOTIDE SEQUENCE [LARGE SCALE GENOMIC DNA]</scope>
    <source>
        <strain evidence="4 5">AUS488</strain>
    </source>
</reference>
<comment type="caution">
    <text evidence="4">The sequence shown here is derived from an EMBL/GenBank/DDBJ whole genome shotgun (WGS) entry which is preliminary data.</text>
</comment>
<keyword evidence="2 4" id="KW-0808">Transferase</keyword>
<evidence type="ECO:0000256" key="2">
    <source>
        <dbReference type="ARBA" id="ARBA00022679"/>
    </source>
</evidence>
<dbReference type="AlphaFoldDB" id="A0A1R1JK33"/>
<keyword evidence="3" id="KW-0949">S-adenosyl-L-methionine</keyword>
<organism evidence="4 5">
    <name type="scientific">Alcaligenes xylosoxydans xylosoxydans</name>
    <name type="common">Achromobacter xylosoxidans</name>
    <dbReference type="NCBI Taxonomy" id="85698"/>
    <lineage>
        <taxon>Bacteria</taxon>
        <taxon>Pseudomonadati</taxon>
        <taxon>Pseudomonadota</taxon>
        <taxon>Betaproteobacteria</taxon>
        <taxon>Burkholderiales</taxon>
        <taxon>Alcaligenaceae</taxon>
        <taxon>Achromobacter</taxon>
    </lineage>
</organism>
<gene>
    <name evidence="4" type="ORF">BIZ92_18460</name>
</gene>
<accession>A0A1R1JK33</accession>
<dbReference type="Pfam" id="PF13578">
    <property type="entry name" value="Methyltransf_24"/>
    <property type="match status" value="1"/>
</dbReference>
<dbReference type="GO" id="GO:0032259">
    <property type="term" value="P:methylation"/>
    <property type="evidence" value="ECO:0007669"/>
    <property type="project" value="UniProtKB-KW"/>
</dbReference>
<evidence type="ECO:0000256" key="1">
    <source>
        <dbReference type="ARBA" id="ARBA00022603"/>
    </source>
</evidence>
<dbReference type="PANTHER" id="PTHR43167">
    <property type="entry name" value="PUTATIVE (AFU_ORTHOLOGUE AFUA_6G01830)-RELATED"/>
    <property type="match status" value="1"/>
</dbReference>
<keyword evidence="1 4" id="KW-0489">Methyltransferase</keyword>
<evidence type="ECO:0000256" key="3">
    <source>
        <dbReference type="ARBA" id="ARBA00022691"/>
    </source>
</evidence>
<evidence type="ECO:0000313" key="5">
    <source>
        <dbReference type="Proteomes" id="UP000187251"/>
    </source>
</evidence>
<proteinExistence type="predicted"/>
<dbReference type="CDD" id="cd02440">
    <property type="entry name" value="AdoMet_MTases"/>
    <property type="match status" value="1"/>
</dbReference>
<sequence length="234" mass="25370">MNALDSDRVAQTLRRLFQEAADADQGLMDQFGATPAQDAGQMYAQAIASTLADERRDLRAVYRGYAGNFLNVSAAYGRFLYQCARSRRATRIVEFGTSMGVSTIHLAAALRDMGGGQLIGTELEPTKAERARANLRAAGLAEGVEIRVGDARETLADVGGPIDLVLLDGAISLYLPVLRLLEPHLKPGTPILAENAWDHDNEYLDYVRDPANGYVSQPLEIDPGRGNEFTVYAG</sequence>
<name>A0A1R1JK33_ALCXX</name>
<protein>
    <submittedName>
        <fullName evidence="4">Methyltransferase</fullName>
    </submittedName>
</protein>
<evidence type="ECO:0000313" key="4">
    <source>
        <dbReference type="EMBL" id="OMG75549.1"/>
    </source>
</evidence>
<dbReference type="OrthoDB" id="9799672at2"/>
<dbReference type="InterPro" id="IPR029063">
    <property type="entry name" value="SAM-dependent_MTases_sf"/>
</dbReference>
<dbReference type="PROSITE" id="PS51682">
    <property type="entry name" value="SAM_OMT_I"/>
    <property type="match status" value="1"/>
</dbReference>
<dbReference type="RefSeq" id="WP_076416369.1">
    <property type="nucleotide sequence ID" value="NZ_AP028040.1"/>
</dbReference>
<dbReference type="GO" id="GO:0008171">
    <property type="term" value="F:O-methyltransferase activity"/>
    <property type="evidence" value="ECO:0007669"/>
    <property type="project" value="InterPro"/>
</dbReference>
<dbReference type="Gene3D" id="3.40.50.150">
    <property type="entry name" value="Vaccinia Virus protein VP39"/>
    <property type="match status" value="1"/>
</dbReference>
<dbReference type="InterPro" id="IPR002935">
    <property type="entry name" value="SAM_O-MeTrfase"/>
</dbReference>
<dbReference type="PANTHER" id="PTHR43167:SF1">
    <property type="entry name" value="PUTATIVE (AFU_ORTHOLOGUE AFUA_6G01830)-RELATED"/>
    <property type="match status" value="1"/>
</dbReference>
<dbReference type="Proteomes" id="UP000187251">
    <property type="component" value="Unassembled WGS sequence"/>
</dbReference>
<dbReference type="SUPFAM" id="SSF53335">
    <property type="entry name" value="S-adenosyl-L-methionine-dependent methyltransferases"/>
    <property type="match status" value="1"/>
</dbReference>